<dbReference type="EMBL" id="QORL01000066">
    <property type="protein sequence ID" value="TFF70859.1"/>
    <property type="molecule type" value="Genomic_DNA"/>
</dbReference>
<protein>
    <submittedName>
        <fullName evidence="2">Uncharacterized protein</fullName>
    </submittedName>
</protein>
<dbReference type="RefSeq" id="WP_103261337.1">
    <property type="nucleotide sequence ID" value="NZ_QORJ01000064.1"/>
</dbReference>
<organism evidence="2 4">
    <name type="scientific">Aeromonas taiwanensis</name>
    <dbReference type="NCBI Taxonomy" id="633417"/>
    <lineage>
        <taxon>Bacteria</taxon>
        <taxon>Pseudomonadati</taxon>
        <taxon>Pseudomonadota</taxon>
        <taxon>Gammaproteobacteria</taxon>
        <taxon>Aeromonadales</taxon>
        <taxon>Aeromonadaceae</taxon>
        <taxon>Aeromonas</taxon>
    </lineage>
</organism>
<accession>A0A5F0K426</accession>
<dbReference type="Proteomes" id="UP000297720">
    <property type="component" value="Unassembled WGS sequence"/>
</dbReference>
<dbReference type="OrthoDB" id="9893974at2"/>
<dbReference type="Proteomes" id="UP000297914">
    <property type="component" value="Unassembled WGS sequence"/>
</dbReference>
<dbReference type="EMBL" id="QORK01000066">
    <property type="protein sequence ID" value="TFF73888.1"/>
    <property type="molecule type" value="Genomic_DNA"/>
</dbReference>
<reference evidence="2 4" key="1">
    <citation type="submission" date="2018-06" db="EMBL/GenBank/DDBJ databases">
        <title>Occurrence of a novel blaKPC-2- and qnrS2- harbouring IncP6 plasmid from Aeromonas taiwanensis isolates recovered from the river sediments.</title>
        <authorList>
            <person name="Zheng B."/>
            <person name="Yu X."/>
            <person name="Xiao Y."/>
        </authorList>
    </citation>
    <scope>NUCLEOTIDE SEQUENCE [LARGE SCALE GENOMIC DNA]</scope>
    <source>
        <strain evidence="1 3">1713</strain>
        <strain evidence="2 4">198</strain>
    </source>
</reference>
<evidence type="ECO:0000313" key="1">
    <source>
        <dbReference type="EMBL" id="TFF70859.1"/>
    </source>
</evidence>
<keyword evidence="3" id="KW-1185">Reference proteome</keyword>
<evidence type="ECO:0000313" key="3">
    <source>
        <dbReference type="Proteomes" id="UP000297720"/>
    </source>
</evidence>
<evidence type="ECO:0000313" key="4">
    <source>
        <dbReference type="Proteomes" id="UP000297914"/>
    </source>
</evidence>
<gene>
    <name evidence="1" type="ORF">DRM93_20820</name>
    <name evidence="2" type="ORF">DRM94_20820</name>
</gene>
<name>A0A5F0K426_9GAMM</name>
<comment type="caution">
    <text evidence="2">The sequence shown here is derived from an EMBL/GenBank/DDBJ whole genome shotgun (WGS) entry which is preliminary data.</text>
</comment>
<sequence length="134" mass="15378">MLKPYVLHTILKDAAKKSTLVSLSTIVQSVFVMECNLPPYIEIKINDETKLTQFRQELSAELCALYHIDIAANRLPLSALFVGEKSQQPGPLLRKLMESTYGLEFASNAEWCAHWRDIVNSIYEHYQKDFMTIL</sequence>
<dbReference type="AlphaFoldDB" id="A0A5F0K426"/>
<evidence type="ECO:0000313" key="2">
    <source>
        <dbReference type="EMBL" id="TFF73888.1"/>
    </source>
</evidence>
<proteinExistence type="predicted"/>